<evidence type="ECO:0000256" key="10">
    <source>
        <dbReference type="ARBA" id="ARBA00023114"/>
    </source>
</evidence>
<keyword evidence="11" id="KW-0472">Membrane</keyword>
<evidence type="ECO:0000259" key="16">
    <source>
        <dbReference type="Pfam" id="PF22461"/>
    </source>
</evidence>
<keyword evidence="7" id="KW-0732">Signal</keyword>
<dbReference type="GO" id="GO:0006811">
    <property type="term" value="P:monoatomic ion transport"/>
    <property type="evidence" value="ECO:0007669"/>
    <property type="project" value="UniProtKB-KW"/>
</dbReference>
<evidence type="ECO:0000256" key="8">
    <source>
        <dbReference type="ARBA" id="ARBA00023047"/>
    </source>
</evidence>
<evidence type="ECO:0000256" key="2">
    <source>
        <dbReference type="ARBA" id="ARBA00009450"/>
    </source>
</evidence>
<dbReference type="GO" id="GO:0009279">
    <property type="term" value="C:cell outer membrane"/>
    <property type="evidence" value="ECO:0007669"/>
    <property type="project" value="UniProtKB-SubCell"/>
</dbReference>
<feature type="domain" description="Polysaccharide export protein N-terminal" evidence="15">
    <location>
        <begin position="63"/>
        <end position="138"/>
    </location>
</feature>
<accession>A0A1J5P7N5</accession>
<sequence length="234" mass="25374">MIQDWFDQTRSDIDAPAKRHAAIRAGRRPVCAIALILALSGCGDTGLFGDHSGPPVVEKSAVKAPDEYVIGSGDSLSIFVYRNPDLSEGGVAVRPDGRISTPLIEDIVAAGKTPTQLAREIEQRLTKYIQDPNVTVIVRGFIGPSDRQVRVIGEATDPIAIPYRDHMTLLDVMIATHGLTKYAAGNRAVIVRVDPDGHQQTIKVRLSSLIKDGDITQNIEMSPGDTLIVPQSWF</sequence>
<dbReference type="GO" id="GO:0046930">
    <property type="term" value="C:pore complex"/>
    <property type="evidence" value="ECO:0007669"/>
    <property type="project" value="UniProtKB-KW"/>
</dbReference>
<evidence type="ECO:0000259" key="15">
    <source>
        <dbReference type="Pfam" id="PF02563"/>
    </source>
</evidence>
<evidence type="ECO:0000256" key="4">
    <source>
        <dbReference type="ARBA" id="ARBA00022452"/>
    </source>
</evidence>
<comment type="similarity">
    <text evidence="2">Belongs to the BexD/CtrA/VexA family.</text>
</comment>
<keyword evidence="3" id="KW-0813">Transport</keyword>
<dbReference type="Pfam" id="PF02563">
    <property type="entry name" value="Poly_export"/>
    <property type="match status" value="1"/>
</dbReference>
<dbReference type="InterPro" id="IPR054765">
    <property type="entry name" value="SLBB_dom"/>
</dbReference>
<dbReference type="AlphaFoldDB" id="A0A1J5P7N5"/>
<comment type="subcellular location">
    <subcellularLocation>
        <location evidence="1">Cell outer membrane</location>
        <topology evidence="1">Multi-pass membrane protein</topology>
    </subcellularLocation>
</comment>
<dbReference type="Pfam" id="PF22461">
    <property type="entry name" value="SLBB_2"/>
    <property type="match status" value="1"/>
</dbReference>
<keyword evidence="9" id="KW-0406">Ion transport</keyword>
<evidence type="ECO:0000256" key="12">
    <source>
        <dbReference type="ARBA" id="ARBA00023139"/>
    </source>
</evidence>
<dbReference type="Gene3D" id="3.10.560.10">
    <property type="entry name" value="Outer membrane lipoprotein wza domain like"/>
    <property type="match status" value="1"/>
</dbReference>
<evidence type="ECO:0000256" key="7">
    <source>
        <dbReference type="ARBA" id="ARBA00022729"/>
    </source>
</evidence>
<keyword evidence="12" id="KW-0564">Palmitate</keyword>
<dbReference type="InterPro" id="IPR017477">
    <property type="entry name" value="PEP-CTERM_polysacc_export"/>
</dbReference>
<keyword evidence="10" id="KW-0626">Porin</keyword>
<dbReference type="Gene3D" id="3.30.1950.10">
    <property type="entry name" value="wza like domain"/>
    <property type="match status" value="1"/>
</dbReference>
<keyword evidence="14" id="KW-0449">Lipoprotein</keyword>
<comment type="caution">
    <text evidence="17">The sequence shown here is derived from an EMBL/GenBank/DDBJ whole genome shotgun (WGS) entry which is preliminary data.</text>
</comment>
<proteinExistence type="inferred from homology"/>
<dbReference type="PANTHER" id="PTHR33619:SF3">
    <property type="entry name" value="POLYSACCHARIDE EXPORT PROTEIN GFCE-RELATED"/>
    <property type="match status" value="1"/>
</dbReference>
<protein>
    <submittedName>
        <fullName evidence="17">Polysaccharide biosynthesis/export protein</fullName>
    </submittedName>
</protein>
<keyword evidence="4" id="KW-1134">Transmembrane beta strand</keyword>
<dbReference type="NCBIfam" id="TIGR03027">
    <property type="entry name" value="pepcterm_export"/>
    <property type="match status" value="1"/>
</dbReference>
<evidence type="ECO:0000256" key="5">
    <source>
        <dbReference type="ARBA" id="ARBA00022597"/>
    </source>
</evidence>
<evidence type="ECO:0000313" key="17">
    <source>
        <dbReference type="EMBL" id="OIQ67226.1"/>
    </source>
</evidence>
<dbReference type="InterPro" id="IPR049712">
    <property type="entry name" value="Poly_export"/>
</dbReference>
<evidence type="ECO:0000256" key="1">
    <source>
        <dbReference type="ARBA" id="ARBA00004571"/>
    </source>
</evidence>
<keyword evidence="13" id="KW-0998">Cell outer membrane</keyword>
<evidence type="ECO:0000256" key="6">
    <source>
        <dbReference type="ARBA" id="ARBA00022692"/>
    </source>
</evidence>
<dbReference type="PANTHER" id="PTHR33619">
    <property type="entry name" value="POLYSACCHARIDE EXPORT PROTEIN GFCE-RELATED"/>
    <property type="match status" value="1"/>
</dbReference>
<feature type="domain" description="SLBB" evidence="16">
    <location>
        <begin position="148"/>
        <end position="229"/>
    </location>
</feature>
<evidence type="ECO:0000256" key="9">
    <source>
        <dbReference type="ARBA" id="ARBA00023065"/>
    </source>
</evidence>
<evidence type="ECO:0000256" key="14">
    <source>
        <dbReference type="ARBA" id="ARBA00023288"/>
    </source>
</evidence>
<evidence type="ECO:0000256" key="13">
    <source>
        <dbReference type="ARBA" id="ARBA00023237"/>
    </source>
</evidence>
<evidence type="ECO:0000256" key="11">
    <source>
        <dbReference type="ARBA" id="ARBA00023136"/>
    </source>
</evidence>
<dbReference type="GO" id="GO:0015159">
    <property type="term" value="F:polysaccharide transmembrane transporter activity"/>
    <property type="evidence" value="ECO:0007669"/>
    <property type="project" value="InterPro"/>
</dbReference>
<keyword evidence="8" id="KW-0625">Polysaccharide transport</keyword>
<dbReference type="EMBL" id="MLJW01006065">
    <property type="protein sequence ID" value="OIQ67226.1"/>
    <property type="molecule type" value="Genomic_DNA"/>
</dbReference>
<keyword evidence="6" id="KW-0812">Transmembrane</keyword>
<gene>
    <name evidence="17" type="ORF">GALL_511970</name>
</gene>
<organism evidence="17">
    <name type="scientific">mine drainage metagenome</name>
    <dbReference type="NCBI Taxonomy" id="410659"/>
    <lineage>
        <taxon>unclassified sequences</taxon>
        <taxon>metagenomes</taxon>
        <taxon>ecological metagenomes</taxon>
    </lineage>
</organism>
<evidence type="ECO:0000256" key="3">
    <source>
        <dbReference type="ARBA" id="ARBA00022448"/>
    </source>
</evidence>
<dbReference type="InterPro" id="IPR003715">
    <property type="entry name" value="Poly_export_N"/>
</dbReference>
<name>A0A1J5P7N5_9ZZZZ</name>
<reference evidence="17" key="1">
    <citation type="submission" date="2016-10" db="EMBL/GenBank/DDBJ databases">
        <title>Sequence of Gallionella enrichment culture.</title>
        <authorList>
            <person name="Poehlein A."/>
            <person name="Muehling M."/>
            <person name="Daniel R."/>
        </authorList>
    </citation>
    <scope>NUCLEOTIDE SEQUENCE</scope>
</reference>
<keyword evidence="5" id="KW-0762">Sugar transport</keyword>
<dbReference type="GO" id="GO:0015288">
    <property type="term" value="F:porin activity"/>
    <property type="evidence" value="ECO:0007669"/>
    <property type="project" value="UniProtKB-KW"/>
</dbReference>